<dbReference type="RefSeq" id="WP_349427462.1">
    <property type="nucleotide sequence ID" value="NZ_CP151632.1"/>
</dbReference>
<feature type="chain" id="PRO_5043638424" evidence="2">
    <location>
        <begin position="27"/>
        <end position="198"/>
    </location>
</feature>
<proteinExistence type="predicted"/>
<evidence type="ECO:0000313" key="4">
    <source>
        <dbReference type="EMBL" id="WZO32852.1"/>
    </source>
</evidence>
<evidence type="ECO:0000259" key="3">
    <source>
        <dbReference type="Pfam" id="PF03713"/>
    </source>
</evidence>
<dbReference type="InterPro" id="IPR012347">
    <property type="entry name" value="Ferritin-like"/>
</dbReference>
<evidence type="ECO:0000256" key="2">
    <source>
        <dbReference type="SAM" id="SignalP"/>
    </source>
</evidence>
<reference evidence="4" key="1">
    <citation type="submission" date="2024-04" db="EMBL/GenBank/DDBJ databases">
        <authorList>
            <person name="Roder T."/>
            <person name="Oberhansli S."/>
            <person name="Kreuzer M."/>
        </authorList>
    </citation>
    <scope>NUCLEOTIDE SEQUENCE</scope>
    <source>
        <strain evidence="4">LWS13-1.2</strain>
    </source>
</reference>
<keyword evidence="1" id="KW-0175">Coiled coil</keyword>
<dbReference type="Gene3D" id="1.20.1260.10">
    <property type="match status" value="1"/>
</dbReference>
<dbReference type="InterPro" id="IPR005183">
    <property type="entry name" value="DUF305_CopM-like"/>
</dbReference>
<feature type="signal peptide" evidence="2">
    <location>
        <begin position="1"/>
        <end position="26"/>
    </location>
</feature>
<name>A0AAU6S7H3_9MICO</name>
<gene>
    <name evidence="4" type="ORF">MRBLWS13_000458</name>
</gene>
<keyword evidence="2" id="KW-0732">Signal</keyword>
<feature type="coiled-coil region" evidence="1">
    <location>
        <begin position="151"/>
        <end position="194"/>
    </location>
</feature>
<dbReference type="Pfam" id="PF03713">
    <property type="entry name" value="DUF305"/>
    <property type="match status" value="1"/>
</dbReference>
<accession>A0AAU6S7H3</accession>
<sequence>MNTHTRALAVILPLTMGLVVTGCAGAPDTSGGMPGMHHGSASSSASPADVTMADQMFVTMMIPHHEQAMEMAEIVLAKDGLDPRVVAIAERIRAAQGPEIELMENWLDDWGVEHASGGMDHGDGMMSEADMTALRDADGTAAGRLFLEQMIEHHQGAVEMAEAALDAAEDSDVRALAQQIIEDQNAEIAEMQELAATL</sequence>
<dbReference type="PROSITE" id="PS51257">
    <property type="entry name" value="PROKAR_LIPOPROTEIN"/>
    <property type="match status" value="1"/>
</dbReference>
<evidence type="ECO:0000256" key="1">
    <source>
        <dbReference type="SAM" id="Coils"/>
    </source>
</evidence>
<dbReference type="AlphaFoldDB" id="A0AAU6S7H3"/>
<organism evidence="4">
    <name type="scientific">Microbacterium sp. LWS13-1.2</name>
    <dbReference type="NCBI Taxonomy" id="3135264"/>
    <lineage>
        <taxon>Bacteria</taxon>
        <taxon>Bacillati</taxon>
        <taxon>Actinomycetota</taxon>
        <taxon>Actinomycetes</taxon>
        <taxon>Micrococcales</taxon>
        <taxon>Microbacteriaceae</taxon>
        <taxon>Microbacterium</taxon>
    </lineage>
</organism>
<feature type="domain" description="DUF305" evidence="3">
    <location>
        <begin position="54"/>
        <end position="194"/>
    </location>
</feature>
<dbReference type="PANTHER" id="PTHR36933">
    <property type="entry name" value="SLL0788 PROTEIN"/>
    <property type="match status" value="1"/>
</dbReference>
<protein>
    <submittedName>
        <fullName evidence="4">DUF305 domain-containing protein</fullName>
    </submittedName>
</protein>
<dbReference type="EMBL" id="CP151632">
    <property type="protein sequence ID" value="WZO32852.1"/>
    <property type="molecule type" value="Genomic_DNA"/>
</dbReference>
<dbReference type="PANTHER" id="PTHR36933:SF1">
    <property type="entry name" value="SLL0788 PROTEIN"/>
    <property type="match status" value="1"/>
</dbReference>